<dbReference type="Proteomes" id="UP000248259">
    <property type="component" value="Unassembled WGS sequence"/>
</dbReference>
<dbReference type="NCBIfam" id="TIGR02432">
    <property type="entry name" value="lysidine_TilS_N"/>
    <property type="match status" value="1"/>
</dbReference>
<evidence type="ECO:0000313" key="11">
    <source>
        <dbReference type="Proteomes" id="UP000248259"/>
    </source>
</evidence>
<dbReference type="Gene3D" id="1.20.59.20">
    <property type="match status" value="1"/>
</dbReference>
<dbReference type="InterPro" id="IPR012795">
    <property type="entry name" value="tRNA_Ile_lys_synt_N"/>
</dbReference>
<comment type="domain">
    <text evidence="8">The N-terminal region contains the highly conserved SGGXDS motif, predicted to be a P-loop motif involved in ATP binding.</text>
</comment>
<dbReference type="SMART" id="SM00977">
    <property type="entry name" value="TilS_C"/>
    <property type="match status" value="1"/>
</dbReference>
<evidence type="ECO:0000313" key="10">
    <source>
        <dbReference type="EMBL" id="PZA18298.1"/>
    </source>
</evidence>
<dbReference type="OrthoDB" id="9807403at2"/>
<dbReference type="CDD" id="cd01992">
    <property type="entry name" value="TilS_N"/>
    <property type="match status" value="1"/>
</dbReference>
<comment type="catalytic activity">
    <reaction evidence="7 8">
        <text>cytidine(34) in tRNA(Ile2) + L-lysine + ATP = lysidine(34) in tRNA(Ile2) + AMP + diphosphate + H(+)</text>
        <dbReference type="Rhea" id="RHEA:43744"/>
        <dbReference type="Rhea" id="RHEA-COMP:10625"/>
        <dbReference type="Rhea" id="RHEA-COMP:10670"/>
        <dbReference type="ChEBI" id="CHEBI:15378"/>
        <dbReference type="ChEBI" id="CHEBI:30616"/>
        <dbReference type="ChEBI" id="CHEBI:32551"/>
        <dbReference type="ChEBI" id="CHEBI:33019"/>
        <dbReference type="ChEBI" id="CHEBI:82748"/>
        <dbReference type="ChEBI" id="CHEBI:83665"/>
        <dbReference type="ChEBI" id="CHEBI:456215"/>
        <dbReference type="EC" id="6.3.4.19"/>
    </reaction>
</comment>
<dbReference type="InterPro" id="IPR012796">
    <property type="entry name" value="Lysidine-tRNA-synth_C"/>
</dbReference>
<evidence type="ECO:0000256" key="7">
    <source>
        <dbReference type="ARBA" id="ARBA00048539"/>
    </source>
</evidence>
<organism evidence="10 11">
    <name type="scientific">Parazoarcus communis SWub3 = DSM 12120</name>
    <dbReference type="NCBI Taxonomy" id="1121029"/>
    <lineage>
        <taxon>Bacteria</taxon>
        <taxon>Pseudomonadati</taxon>
        <taxon>Pseudomonadota</taxon>
        <taxon>Betaproteobacteria</taxon>
        <taxon>Rhodocyclales</taxon>
        <taxon>Zoogloeaceae</taxon>
        <taxon>Parazoarcus</taxon>
    </lineage>
</organism>
<dbReference type="PANTHER" id="PTHR43033:SF1">
    <property type="entry name" value="TRNA(ILE)-LYSIDINE SYNTHASE-RELATED"/>
    <property type="match status" value="1"/>
</dbReference>
<evidence type="ECO:0000259" key="9">
    <source>
        <dbReference type="SMART" id="SM00977"/>
    </source>
</evidence>
<comment type="caution">
    <text evidence="10">The sequence shown here is derived from an EMBL/GenBank/DDBJ whole genome shotgun (WGS) entry which is preliminary data.</text>
</comment>
<comment type="function">
    <text evidence="8">Ligates lysine onto the cytidine present at position 34 of the AUA codon-specific tRNA(Ile) that contains the anticodon CAU, in an ATP-dependent manner. Cytidine is converted to lysidine, thus changing the amino acid specificity of the tRNA from methionine to isoleucine.</text>
</comment>
<evidence type="ECO:0000256" key="6">
    <source>
        <dbReference type="ARBA" id="ARBA00022840"/>
    </source>
</evidence>
<reference evidence="10 11" key="1">
    <citation type="submission" date="2018-06" db="EMBL/GenBank/DDBJ databases">
        <title>Azoarcus communis strain SWub3 genome.</title>
        <authorList>
            <person name="Zorraquino Salvo V."/>
            <person name="Toubiana D."/>
            <person name="Blumwald E."/>
        </authorList>
    </citation>
    <scope>NUCLEOTIDE SEQUENCE [LARGE SCALE GENOMIC DNA]</scope>
    <source>
        <strain evidence="10 11">SWub3</strain>
    </source>
</reference>
<dbReference type="PANTHER" id="PTHR43033">
    <property type="entry name" value="TRNA(ILE)-LYSIDINE SYNTHASE-RELATED"/>
    <property type="match status" value="1"/>
</dbReference>
<dbReference type="SUPFAM" id="SSF52402">
    <property type="entry name" value="Adenine nucleotide alpha hydrolases-like"/>
    <property type="match status" value="1"/>
</dbReference>
<name>A0A323VDD1_9RHOO</name>
<dbReference type="Pfam" id="PF11734">
    <property type="entry name" value="TilS_C"/>
    <property type="match status" value="1"/>
</dbReference>
<sequence>MVVDLRALAAEVLHRAAVGPGTRVCCALSGGMDSIVLLDVLCALQPSLGFQLSAVHVHHGLSPNADDWLAFCERVCAARGVAFQAVCVNVPAGDRDGLEGAARRQRHAVFDRQDCDWIALGHHRDDQAETVLFRLFRGTGVRGAAAMAEIDARPLRQPGRLRPLLAAGRPQLVEHAHVAGLSWVDDESNADCRFARNRIRHRILPEIEQAFPAASVSLGRAAAHFREAAGLLDDLAELDACACRGDPNLDDGVRGWRRSALLALTDSRLLNLLMWQIQRHGMLPLSTARMLEAVRQFREVGEQRPFRLPLGGLVWHAYRDQAWLEALVSDLPVPQSWQGLPGAHLPWGGGHVVFKRAQGQGIDERHFLAANECRLDLRPPGLRLQPAAGRPRRSFKNLCQEAAIPDWLRARLPVLTIDGQVVWVGGIGADQGFACPPGRAGVLPVWHAQA</sequence>
<accession>A0A323VDD1</accession>
<dbReference type="NCBIfam" id="TIGR02433">
    <property type="entry name" value="lysidine_TilS_C"/>
    <property type="match status" value="1"/>
</dbReference>
<keyword evidence="3 8" id="KW-0436">Ligase</keyword>
<keyword evidence="4 8" id="KW-0819">tRNA processing</keyword>
<proteinExistence type="inferred from homology"/>
<dbReference type="GO" id="GO:0006400">
    <property type="term" value="P:tRNA modification"/>
    <property type="evidence" value="ECO:0007669"/>
    <property type="project" value="UniProtKB-UniRule"/>
</dbReference>
<evidence type="ECO:0000256" key="5">
    <source>
        <dbReference type="ARBA" id="ARBA00022741"/>
    </source>
</evidence>
<dbReference type="AlphaFoldDB" id="A0A323VDD1"/>
<comment type="subcellular location">
    <subcellularLocation>
        <location evidence="1 8">Cytoplasm</location>
    </subcellularLocation>
</comment>
<evidence type="ECO:0000256" key="4">
    <source>
        <dbReference type="ARBA" id="ARBA00022694"/>
    </source>
</evidence>
<keyword evidence="6 8" id="KW-0067">ATP-binding</keyword>
<gene>
    <name evidence="8 10" type="primary">tilS</name>
    <name evidence="10" type="ORF">DNK49_01850</name>
</gene>
<dbReference type="GO" id="GO:0005737">
    <property type="term" value="C:cytoplasm"/>
    <property type="evidence" value="ECO:0007669"/>
    <property type="project" value="UniProtKB-SubCell"/>
</dbReference>
<comment type="similarity">
    <text evidence="8">Belongs to the tRNA(Ile)-lysidine synthase family.</text>
</comment>
<dbReference type="InterPro" id="IPR014729">
    <property type="entry name" value="Rossmann-like_a/b/a_fold"/>
</dbReference>
<dbReference type="EC" id="6.3.4.19" evidence="8"/>
<dbReference type="Gene3D" id="3.40.50.620">
    <property type="entry name" value="HUPs"/>
    <property type="match status" value="1"/>
</dbReference>
<protein>
    <recommendedName>
        <fullName evidence="8">tRNA(Ile)-lysidine synthase</fullName>
        <ecNumber evidence="8">6.3.4.19</ecNumber>
    </recommendedName>
    <alternativeName>
        <fullName evidence="8">tRNA(Ile)-2-lysyl-cytidine synthase</fullName>
    </alternativeName>
    <alternativeName>
        <fullName evidence="8">tRNA(Ile)-lysidine synthetase</fullName>
    </alternativeName>
</protein>
<evidence type="ECO:0000256" key="3">
    <source>
        <dbReference type="ARBA" id="ARBA00022598"/>
    </source>
</evidence>
<feature type="binding site" evidence="8">
    <location>
        <begin position="29"/>
        <end position="34"/>
    </location>
    <ligand>
        <name>ATP</name>
        <dbReference type="ChEBI" id="CHEBI:30616"/>
    </ligand>
</feature>
<dbReference type="InterPro" id="IPR011063">
    <property type="entry name" value="TilS/TtcA_N"/>
</dbReference>
<keyword evidence="2 8" id="KW-0963">Cytoplasm</keyword>
<keyword evidence="11" id="KW-1185">Reference proteome</keyword>
<dbReference type="GO" id="GO:0032267">
    <property type="term" value="F:tRNA(Ile)-lysidine synthase activity"/>
    <property type="evidence" value="ECO:0007669"/>
    <property type="project" value="UniProtKB-EC"/>
</dbReference>
<dbReference type="GO" id="GO:0005524">
    <property type="term" value="F:ATP binding"/>
    <property type="evidence" value="ECO:0007669"/>
    <property type="project" value="UniProtKB-UniRule"/>
</dbReference>
<dbReference type="SUPFAM" id="SSF56037">
    <property type="entry name" value="PheT/TilS domain"/>
    <property type="match status" value="1"/>
</dbReference>
<dbReference type="SUPFAM" id="SSF82829">
    <property type="entry name" value="MesJ substrate recognition domain-like"/>
    <property type="match status" value="1"/>
</dbReference>
<dbReference type="HAMAP" id="MF_01161">
    <property type="entry name" value="tRNA_Ile_lys_synt"/>
    <property type="match status" value="1"/>
</dbReference>
<dbReference type="EMBL" id="QKOE01000001">
    <property type="protein sequence ID" value="PZA18298.1"/>
    <property type="molecule type" value="Genomic_DNA"/>
</dbReference>
<dbReference type="Pfam" id="PF01171">
    <property type="entry name" value="ATP_bind_3"/>
    <property type="match status" value="1"/>
</dbReference>
<evidence type="ECO:0000256" key="8">
    <source>
        <dbReference type="HAMAP-Rule" id="MF_01161"/>
    </source>
</evidence>
<evidence type="ECO:0000256" key="1">
    <source>
        <dbReference type="ARBA" id="ARBA00004496"/>
    </source>
</evidence>
<dbReference type="InterPro" id="IPR012094">
    <property type="entry name" value="tRNA_Ile_lys_synt"/>
</dbReference>
<evidence type="ECO:0000256" key="2">
    <source>
        <dbReference type="ARBA" id="ARBA00022490"/>
    </source>
</evidence>
<feature type="domain" description="Lysidine-tRNA(Ile) synthetase C-terminal" evidence="9">
    <location>
        <begin position="373"/>
        <end position="446"/>
    </location>
</feature>
<keyword evidence="5 8" id="KW-0547">Nucleotide-binding</keyword>